<name>N4VIC2_COLOR</name>
<dbReference type="SUPFAM" id="SSF52317">
    <property type="entry name" value="Class I glutamine amidotransferase-like"/>
    <property type="match status" value="1"/>
</dbReference>
<dbReference type="PANTHER" id="PTHR43130:SF15">
    <property type="entry name" value="THIJ_PFPI FAMILY PROTEIN (AFU_ORTHOLOGUE AFUA_5G14240)"/>
    <property type="match status" value="1"/>
</dbReference>
<evidence type="ECO:0000259" key="1">
    <source>
        <dbReference type="Pfam" id="PF01965"/>
    </source>
</evidence>
<proteinExistence type="predicted"/>
<reference evidence="3" key="2">
    <citation type="journal article" date="2019" name="Mol. Plant Microbe Interact.">
        <title>Genome sequence resources for four phytopathogenic fungi from the Colletotrichum orbiculare species complex.</title>
        <authorList>
            <person name="Gan P."/>
            <person name="Tsushima A."/>
            <person name="Narusaka M."/>
            <person name="Narusaka Y."/>
            <person name="Takano Y."/>
            <person name="Kubo Y."/>
            <person name="Shirasu K."/>
        </authorList>
    </citation>
    <scope>GENOME REANNOTATION</scope>
    <source>
        <strain evidence="3">104-T / ATCC 96160 / CBS 514.97 / LARS 414 / MAFF 240422</strain>
    </source>
</reference>
<gene>
    <name evidence="2" type="primary">inhA-1</name>
    <name evidence="2" type="ORF">Cob_v003762</name>
</gene>
<dbReference type="eggNOG" id="ENOG502S46I">
    <property type="taxonomic scope" value="Eukaryota"/>
</dbReference>
<dbReference type="CDD" id="cd03139">
    <property type="entry name" value="GATase1_PfpI_2"/>
    <property type="match status" value="1"/>
</dbReference>
<dbReference type="PANTHER" id="PTHR43130">
    <property type="entry name" value="ARAC-FAMILY TRANSCRIPTIONAL REGULATOR"/>
    <property type="match status" value="1"/>
</dbReference>
<organism evidence="2 3">
    <name type="scientific">Colletotrichum orbiculare (strain 104-T / ATCC 96160 / CBS 514.97 / LARS 414 / MAFF 240422)</name>
    <name type="common">Cucumber anthracnose fungus</name>
    <name type="synonym">Colletotrichum lagenarium</name>
    <dbReference type="NCBI Taxonomy" id="1213857"/>
    <lineage>
        <taxon>Eukaryota</taxon>
        <taxon>Fungi</taxon>
        <taxon>Dikarya</taxon>
        <taxon>Ascomycota</taxon>
        <taxon>Pezizomycotina</taxon>
        <taxon>Sordariomycetes</taxon>
        <taxon>Hypocreomycetidae</taxon>
        <taxon>Glomerellales</taxon>
        <taxon>Glomerellaceae</taxon>
        <taxon>Colletotrichum</taxon>
        <taxon>Colletotrichum orbiculare species complex</taxon>
    </lineage>
</organism>
<protein>
    <submittedName>
        <fullName evidence="2">Isonitrile hydratase</fullName>
    </submittedName>
</protein>
<dbReference type="OrthoDB" id="543156at2759"/>
<dbReference type="InterPro" id="IPR002818">
    <property type="entry name" value="DJ-1/PfpI"/>
</dbReference>
<dbReference type="EMBL" id="AMCV02000006">
    <property type="protein sequence ID" value="TDZ23457.1"/>
    <property type="molecule type" value="Genomic_DNA"/>
</dbReference>
<dbReference type="HOGENOM" id="CLU_000445_44_8_1"/>
<comment type="caution">
    <text evidence="2">The sequence shown here is derived from an EMBL/GenBank/DDBJ whole genome shotgun (WGS) entry which is preliminary data.</text>
</comment>
<dbReference type="Pfam" id="PF01965">
    <property type="entry name" value="DJ-1_PfpI"/>
    <property type="match status" value="1"/>
</dbReference>
<reference evidence="3" key="1">
    <citation type="journal article" date="2013" name="New Phytol.">
        <title>Comparative genomic and transcriptomic analyses reveal the hemibiotrophic stage shift of Colletotrichum fungi.</title>
        <authorList>
            <person name="Gan P."/>
            <person name="Ikeda K."/>
            <person name="Irieda H."/>
            <person name="Narusaka M."/>
            <person name="O'Connell R.J."/>
            <person name="Narusaka Y."/>
            <person name="Takano Y."/>
            <person name="Kubo Y."/>
            <person name="Shirasu K."/>
        </authorList>
    </citation>
    <scope>NUCLEOTIDE SEQUENCE [LARGE SCALE GENOMIC DNA]</scope>
    <source>
        <strain evidence="3">104-T / ATCC 96160 / CBS 514.97 / LARS 414 / MAFF 240422</strain>
    </source>
</reference>
<feature type="domain" description="DJ-1/PfpI" evidence="1">
    <location>
        <begin position="101"/>
        <end position="217"/>
    </location>
</feature>
<dbReference type="AlphaFoldDB" id="N4VIC2"/>
<keyword evidence="3" id="KW-1185">Reference proteome</keyword>
<evidence type="ECO:0000313" key="2">
    <source>
        <dbReference type="EMBL" id="TDZ23457.1"/>
    </source>
</evidence>
<dbReference type="Gene3D" id="3.40.50.880">
    <property type="match status" value="1"/>
</dbReference>
<dbReference type="STRING" id="1213857.N4VIC2"/>
<evidence type="ECO:0000313" key="3">
    <source>
        <dbReference type="Proteomes" id="UP000014480"/>
    </source>
</evidence>
<accession>N4VIC2</accession>
<dbReference type="InterPro" id="IPR052158">
    <property type="entry name" value="INH-QAR"/>
</dbReference>
<sequence>MKLTTFGILATAMSLVNGNPLARRNGTSCASNRPPVNYGAILFPGLDMVDVYGPLDILQLLSLSQHLNLHLIAATLDPVVTGIVDPLNPTLNKANSSFYPTIAPTATFADDVNLDVLIVPGGPGARAAGGEDVVEYVKRTYPKVKYLITICTGTAFAARAGILDGKRATTNKRAWDVIRAYGPKVKWVAPARYVVDGNIWSSSGVTASLDLMYAFVAEKYDAAVSTRIANTMEHTPLAADDDVFSEIWGVAPTGN</sequence>
<dbReference type="InterPro" id="IPR029062">
    <property type="entry name" value="Class_I_gatase-like"/>
</dbReference>
<dbReference type="Proteomes" id="UP000014480">
    <property type="component" value="Unassembled WGS sequence"/>
</dbReference>